<dbReference type="Gene3D" id="1.20.1280.50">
    <property type="match status" value="1"/>
</dbReference>
<feature type="domain" description="At1g61320/AtMIF1 LRR" evidence="2">
    <location>
        <begin position="163"/>
        <end position="332"/>
    </location>
</feature>
<feature type="domain" description="F-box" evidence="1">
    <location>
        <begin position="15"/>
        <end position="52"/>
    </location>
</feature>
<dbReference type="Gene3D" id="3.80.10.10">
    <property type="entry name" value="Ribonuclease Inhibitor"/>
    <property type="match status" value="1"/>
</dbReference>
<sequence>MEANKRSRRGDCDLISRLPDPILHHILGLLTTKEAVQTCVLSKRWEHLWTFLPSLSFNPYDFVHWRRLREMEDGVELKKVCWERFVELLYMVCEQKKVCWERFVEFVNMVLLKRESLDLNMFSINGIPFPSDEARDWINYAVKHKTRILKLERCLPCCISPYTSLEELHLYQLREFGSGIVTLPKLRKLIISDGQLESDYLKNLLSGSPILEYLRLDNCIPRECVIAHGCLKHLAIVNRHCSHPRNLLISAPNLLSFFYDGELLLSHQTTLNVPSLTFACLVIRDSSSINCLAGMAAMLFFLATVELLELHVNCNWQNVYISYSHFEILLISIDLCMFERMYKELPAVLRTKLPIFQKLKNVTFGFSTSSCFQMVTWILKNSANLKKLILLEQEEWLFHDERGASTSESTKVAIPSCKNLEIIEVMNEISDRMIKRSIYALIDGTKDNWYTELSSLISINFYPISGDVTPFIFKF</sequence>
<comment type="caution">
    <text evidence="3">The sequence shown here is derived from an EMBL/GenBank/DDBJ whole genome shotgun (WGS) entry which is preliminary data.</text>
</comment>
<evidence type="ECO:0000259" key="2">
    <source>
        <dbReference type="Pfam" id="PF23622"/>
    </source>
</evidence>
<evidence type="ECO:0000313" key="3">
    <source>
        <dbReference type="EMBL" id="KAF3339854.1"/>
    </source>
</evidence>
<keyword evidence="4" id="KW-1185">Reference proteome</keyword>
<dbReference type="AlphaFoldDB" id="A0A833W165"/>
<dbReference type="InterPro" id="IPR053781">
    <property type="entry name" value="F-box_AtFBL13-like"/>
</dbReference>
<dbReference type="InterPro" id="IPR053197">
    <property type="entry name" value="F-box_SCFL_complex_component"/>
</dbReference>
<dbReference type="PANTHER" id="PTHR34223">
    <property type="entry name" value="OS11G0201299 PROTEIN"/>
    <property type="match status" value="1"/>
</dbReference>
<dbReference type="Pfam" id="PF00646">
    <property type="entry name" value="F-box"/>
    <property type="match status" value="1"/>
</dbReference>
<dbReference type="OrthoDB" id="692490at2759"/>
<dbReference type="InterPro" id="IPR036047">
    <property type="entry name" value="F-box-like_dom_sf"/>
</dbReference>
<accession>A0A833W165</accession>
<dbReference type="EMBL" id="SWLB01000003">
    <property type="protein sequence ID" value="KAF3339854.1"/>
    <property type="molecule type" value="Genomic_DNA"/>
</dbReference>
<dbReference type="CDD" id="cd22160">
    <property type="entry name" value="F-box_AtFBL13-like"/>
    <property type="match status" value="1"/>
</dbReference>
<gene>
    <name evidence="3" type="ORF">FCM35_KLT15625</name>
</gene>
<evidence type="ECO:0000259" key="1">
    <source>
        <dbReference type="Pfam" id="PF00646"/>
    </source>
</evidence>
<reference evidence="3" key="1">
    <citation type="submission" date="2020-01" db="EMBL/GenBank/DDBJ databases">
        <title>Genome sequence of Kobresia littledalei, the first chromosome-level genome in the family Cyperaceae.</title>
        <authorList>
            <person name="Qu G."/>
        </authorList>
    </citation>
    <scope>NUCLEOTIDE SEQUENCE</scope>
    <source>
        <strain evidence="3">C.B.Clarke</strain>
        <tissue evidence="3">Leaf</tissue>
    </source>
</reference>
<dbReference type="Proteomes" id="UP000623129">
    <property type="component" value="Unassembled WGS sequence"/>
</dbReference>
<dbReference type="InterPro" id="IPR032675">
    <property type="entry name" value="LRR_dom_sf"/>
</dbReference>
<evidence type="ECO:0000313" key="4">
    <source>
        <dbReference type="Proteomes" id="UP000623129"/>
    </source>
</evidence>
<dbReference type="InterPro" id="IPR055357">
    <property type="entry name" value="LRR_At1g61320_AtMIF1"/>
</dbReference>
<proteinExistence type="predicted"/>
<dbReference type="Pfam" id="PF23622">
    <property type="entry name" value="LRR_At1g61320_AtMIF1"/>
    <property type="match status" value="1"/>
</dbReference>
<protein>
    <submittedName>
        <fullName evidence="3">Putative F-box/FBD/LRR-repeat protein</fullName>
    </submittedName>
</protein>
<dbReference type="InterPro" id="IPR001810">
    <property type="entry name" value="F-box_dom"/>
</dbReference>
<dbReference type="SUPFAM" id="SSF81383">
    <property type="entry name" value="F-box domain"/>
    <property type="match status" value="1"/>
</dbReference>
<dbReference type="PANTHER" id="PTHR34223:SF51">
    <property type="entry name" value="OS06G0556300 PROTEIN"/>
    <property type="match status" value="1"/>
</dbReference>
<organism evidence="3 4">
    <name type="scientific">Carex littledalei</name>
    <dbReference type="NCBI Taxonomy" id="544730"/>
    <lineage>
        <taxon>Eukaryota</taxon>
        <taxon>Viridiplantae</taxon>
        <taxon>Streptophyta</taxon>
        <taxon>Embryophyta</taxon>
        <taxon>Tracheophyta</taxon>
        <taxon>Spermatophyta</taxon>
        <taxon>Magnoliopsida</taxon>
        <taxon>Liliopsida</taxon>
        <taxon>Poales</taxon>
        <taxon>Cyperaceae</taxon>
        <taxon>Cyperoideae</taxon>
        <taxon>Cariceae</taxon>
        <taxon>Carex</taxon>
        <taxon>Carex subgen. Euthyceras</taxon>
    </lineage>
</organism>
<name>A0A833W165_9POAL</name>